<evidence type="ECO:0000256" key="1">
    <source>
        <dbReference type="SAM" id="MobiDB-lite"/>
    </source>
</evidence>
<accession>A0A4C1YG01</accession>
<comment type="caution">
    <text evidence="2">The sequence shown here is derived from an EMBL/GenBank/DDBJ whole genome shotgun (WGS) entry which is preliminary data.</text>
</comment>
<name>A0A4C1YG01_EUMVA</name>
<dbReference type="AlphaFoldDB" id="A0A4C1YG01"/>
<evidence type="ECO:0000313" key="2">
    <source>
        <dbReference type="EMBL" id="GBP73377.1"/>
    </source>
</evidence>
<keyword evidence="3" id="KW-1185">Reference proteome</keyword>
<evidence type="ECO:0000313" key="3">
    <source>
        <dbReference type="Proteomes" id="UP000299102"/>
    </source>
</evidence>
<feature type="region of interest" description="Disordered" evidence="1">
    <location>
        <begin position="102"/>
        <end position="154"/>
    </location>
</feature>
<reference evidence="2 3" key="1">
    <citation type="journal article" date="2019" name="Commun. Biol.">
        <title>The bagworm genome reveals a unique fibroin gene that provides high tensile strength.</title>
        <authorList>
            <person name="Kono N."/>
            <person name="Nakamura H."/>
            <person name="Ohtoshi R."/>
            <person name="Tomita M."/>
            <person name="Numata K."/>
            <person name="Arakawa K."/>
        </authorList>
    </citation>
    <scope>NUCLEOTIDE SEQUENCE [LARGE SCALE GENOMIC DNA]</scope>
</reference>
<feature type="compositionally biased region" description="Basic and acidic residues" evidence="1">
    <location>
        <begin position="117"/>
        <end position="133"/>
    </location>
</feature>
<proteinExistence type="predicted"/>
<organism evidence="2 3">
    <name type="scientific">Eumeta variegata</name>
    <name type="common">Bagworm moth</name>
    <name type="synonym">Eumeta japonica</name>
    <dbReference type="NCBI Taxonomy" id="151549"/>
    <lineage>
        <taxon>Eukaryota</taxon>
        <taxon>Metazoa</taxon>
        <taxon>Ecdysozoa</taxon>
        <taxon>Arthropoda</taxon>
        <taxon>Hexapoda</taxon>
        <taxon>Insecta</taxon>
        <taxon>Pterygota</taxon>
        <taxon>Neoptera</taxon>
        <taxon>Endopterygota</taxon>
        <taxon>Lepidoptera</taxon>
        <taxon>Glossata</taxon>
        <taxon>Ditrysia</taxon>
        <taxon>Tineoidea</taxon>
        <taxon>Psychidae</taxon>
        <taxon>Oiketicinae</taxon>
        <taxon>Eumeta</taxon>
    </lineage>
</organism>
<dbReference type="Proteomes" id="UP000299102">
    <property type="component" value="Unassembled WGS sequence"/>
</dbReference>
<dbReference type="EMBL" id="BGZK01001171">
    <property type="protein sequence ID" value="GBP73377.1"/>
    <property type="molecule type" value="Genomic_DNA"/>
</dbReference>
<protein>
    <submittedName>
        <fullName evidence="2">Uncharacterized protein</fullName>
    </submittedName>
</protein>
<sequence length="168" mass="19490">MRHHQQTIYVTLHINASYKFKCADAAPKLLRGSSAYRKGYFVRGERPRSFDIVEPFSGFTTGLNDSHDGRIYHMALWASAQGPVDSRGPRLSQRYIVSQREAKEKEKLEVSTSPTYRPEEIIKKESFPEEKQLHTQFRKTNKESSLSRRRRVTPPLSTSLIWSEPSKY</sequence>
<gene>
    <name evidence="2" type="ORF">EVAR_60611_1</name>
</gene>